<evidence type="ECO:0000313" key="2">
    <source>
        <dbReference type="EMBL" id="GBP63611.1"/>
    </source>
</evidence>
<comment type="caution">
    <text evidence="2">The sequence shown here is derived from an EMBL/GenBank/DDBJ whole genome shotgun (WGS) entry which is preliminary data.</text>
</comment>
<dbReference type="Proteomes" id="UP000299102">
    <property type="component" value="Unassembled WGS sequence"/>
</dbReference>
<keyword evidence="3" id="KW-1185">Reference proteome</keyword>
<proteinExistence type="predicted"/>
<evidence type="ECO:0000256" key="1">
    <source>
        <dbReference type="SAM" id="MobiDB-lite"/>
    </source>
</evidence>
<dbReference type="EMBL" id="BGZK01000874">
    <property type="protein sequence ID" value="GBP63611.1"/>
    <property type="molecule type" value="Genomic_DNA"/>
</dbReference>
<feature type="compositionally biased region" description="Basic and acidic residues" evidence="1">
    <location>
        <begin position="146"/>
        <end position="158"/>
    </location>
</feature>
<sequence>MRYLPSQNSEMDRDLIPRPPDTWLAGTDRAVREIVPDLEFESSIPGWVGEQNRERFVAKSFSGNTQVFVIRGYLGWFDRIQTESKTRRLSSESRRLEFKFSSMSGWKESRIEIENWLSFSVMPISKNGASYSPFFFEDDLRERTKSDDRDGIRERGYSDGDCGIRYQNANRTQN</sequence>
<protein>
    <submittedName>
        <fullName evidence="2">Uncharacterized protein</fullName>
    </submittedName>
</protein>
<accession>A0A4C1XI39</accession>
<dbReference type="AlphaFoldDB" id="A0A4C1XI39"/>
<evidence type="ECO:0000313" key="3">
    <source>
        <dbReference type="Proteomes" id="UP000299102"/>
    </source>
</evidence>
<gene>
    <name evidence="2" type="ORF">EVAR_54440_1</name>
</gene>
<feature type="region of interest" description="Disordered" evidence="1">
    <location>
        <begin position="146"/>
        <end position="174"/>
    </location>
</feature>
<reference evidence="2 3" key="1">
    <citation type="journal article" date="2019" name="Commun. Biol.">
        <title>The bagworm genome reveals a unique fibroin gene that provides high tensile strength.</title>
        <authorList>
            <person name="Kono N."/>
            <person name="Nakamura H."/>
            <person name="Ohtoshi R."/>
            <person name="Tomita M."/>
            <person name="Numata K."/>
            <person name="Arakawa K."/>
        </authorList>
    </citation>
    <scope>NUCLEOTIDE SEQUENCE [LARGE SCALE GENOMIC DNA]</scope>
</reference>
<organism evidence="2 3">
    <name type="scientific">Eumeta variegata</name>
    <name type="common">Bagworm moth</name>
    <name type="synonym">Eumeta japonica</name>
    <dbReference type="NCBI Taxonomy" id="151549"/>
    <lineage>
        <taxon>Eukaryota</taxon>
        <taxon>Metazoa</taxon>
        <taxon>Ecdysozoa</taxon>
        <taxon>Arthropoda</taxon>
        <taxon>Hexapoda</taxon>
        <taxon>Insecta</taxon>
        <taxon>Pterygota</taxon>
        <taxon>Neoptera</taxon>
        <taxon>Endopterygota</taxon>
        <taxon>Lepidoptera</taxon>
        <taxon>Glossata</taxon>
        <taxon>Ditrysia</taxon>
        <taxon>Tineoidea</taxon>
        <taxon>Psychidae</taxon>
        <taxon>Oiketicinae</taxon>
        <taxon>Eumeta</taxon>
    </lineage>
</organism>
<name>A0A4C1XI39_EUMVA</name>